<name>A0A8J3W4T3_9ACTN</name>
<dbReference type="EMBL" id="BOOH01000021">
    <property type="protein sequence ID" value="GIH76729.1"/>
    <property type="molecule type" value="Genomic_DNA"/>
</dbReference>
<gene>
    <name evidence="1" type="ORF">Plo01_31580</name>
</gene>
<evidence type="ECO:0000313" key="2">
    <source>
        <dbReference type="Proteomes" id="UP000616724"/>
    </source>
</evidence>
<reference evidence="1 2" key="1">
    <citation type="submission" date="2021-01" db="EMBL/GenBank/DDBJ databases">
        <title>Whole genome shotgun sequence of Planobispora longispora NBRC 13918.</title>
        <authorList>
            <person name="Komaki H."/>
            <person name="Tamura T."/>
        </authorList>
    </citation>
    <scope>NUCLEOTIDE SEQUENCE [LARGE SCALE GENOMIC DNA]</scope>
    <source>
        <strain evidence="1 2">NBRC 13918</strain>
    </source>
</reference>
<protein>
    <submittedName>
        <fullName evidence="1">Uncharacterized protein</fullName>
    </submittedName>
</protein>
<dbReference type="RefSeq" id="WP_203891295.1">
    <property type="nucleotide sequence ID" value="NZ_BOOH01000021.1"/>
</dbReference>
<dbReference type="AlphaFoldDB" id="A0A8J3W4T3"/>
<proteinExistence type="predicted"/>
<accession>A0A8J3W4T3</accession>
<organism evidence="1 2">
    <name type="scientific">Planobispora longispora</name>
    <dbReference type="NCBI Taxonomy" id="28887"/>
    <lineage>
        <taxon>Bacteria</taxon>
        <taxon>Bacillati</taxon>
        <taxon>Actinomycetota</taxon>
        <taxon>Actinomycetes</taxon>
        <taxon>Streptosporangiales</taxon>
        <taxon>Streptosporangiaceae</taxon>
        <taxon>Planobispora</taxon>
    </lineage>
</organism>
<keyword evidence="2" id="KW-1185">Reference proteome</keyword>
<dbReference type="Proteomes" id="UP000616724">
    <property type="component" value="Unassembled WGS sequence"/>
</dbReference>
<comment type="caution">
    <text evidence="1">The sequence shown here is derived from an EMBL/GenBank/DDBJ whole genome shotgun (WGS) entry which is preliminary data.</text>
</comment>
<sequence>MREARAEDARTEARRLIREILGEEQLSAGALLREAEAVLGTERVTRCAELVRGAPLTRRSAELASLAGLLVGTRELGADWWERSRAEGAPAPGEVLRTAGSADSWTELTVLETLAARIADDAADHVWGSPVAVTDLNSWQAEDRITLPRDAVPGQRVVVSFDAGGRLDAVVIRRPDDDLGSNLDFSSLRYSRPAETQWSWGVAAGLGPHRLIGEDPDPYQAPVDGTAARVLYDWALRHGATAEQTGREWRVKGDVVAAIERVDWMWRSGEWFAWWRGVAALVDGDPAQLSARLEEIAAAS</sequence>
<evidence type="ECO:0000313" key="1">
    <source>
        <dbReference type="EMBL" id="GIH76729.1"/>
    </source>
</evidence>